<protein>
    <submittedName>
        <fullName evidence="1">14708_t:CDS:1</fullName>
    </submittedName>
</protein>
<proteinExistence type="predicted"/>
<comment type="caution">
    <text evidence="1">The sequence shown here is derived from an EMBL/GenBank/DDBJ whole genome shotgun (WGS) entry which is preliminary data.</text>
</comment>
<evidence type="ECO:0000313" key="1">
    <source>
        <dbReference type="EMBL" id="CAG8626741.1"/>
    </source>
</evidence>
<dbReference type="AlphaFoldDB" id="A0A9N9D851"/>
<gene>
    <name evidence="1" type="ORF">CPELLU_LOCUS8194</name>
</gene>
<dbReference type="OrthoDB" id="2362063at2759"/>
<dbReference type="EMBL" id="CAJVQA010005723">
    <property type="protein sequence ID" value="CAG8626741.1"/>
    <property type="molecule type" value="Genomic_DNA"/>
</dbReference>
<accession>A0A9N9D851</accession>
<reference evidence="1" key="1">
    <citation type="submission" date="2021-06" db="EMBL/GenBank/DDBJ databases">
        <authorList>
            <person name="Kallberg Y."/>
            <person name="Tangrot J."/>
            <person name="Rosling A."/>
        </authorList>
    </citation>
    <scope>NUCLEOTIDE SEQUENCE</scope>
    <source>
        <strain evidence="1">FL966</strain>
    </source>
</reference>
<organism evidence="1 2">
    <name type="scientific">Cetraspora pellucida</name>
    <dbReference type="NCBI Taxonomy" id="1433469"/>
    <lineage>
        <taxon>Eukaryota</taxon>
        <taxon>Fungi</taxon>
        <taxon>Fungi incertae sedis</taxon>
        <taxon>Mucoromycota</taxon>
        <taxon>Glomeromycotina</taxon>
        <taxon>Glomeromycetes</taxon>
        <taxon>Diversisporales</taxon>
        <taxon>Gigasporaceae</taxon>
        <taxon>Cetraspora</taxon>
    </lineage>
</organism>
<keyword evidence="2" id="KW-1185">Reference proteome</keyword>
<name>A0A9N9D851_9GLOM</name>
<dbReference type="Proteomes" id="UP000789759">
    <property type="component" value="Unassembled WGS sequence"/>
</dbReference>
<evidence type="ECO:0000313" key="2">
    <source>
        <dbReference type="Proteomes" id="UP000789759"/>
    </source>
</evidence>
<sequence length="87" mass="10222">MSKRQNISEQTEINEPNIRKNLNVQLYNHKRQDVEFFSSADNFQSSNTSDNEYIMSDLSDTTDIDANEYIEYDHLFSGKSKDSKDIY</sequence>